<evidence type="ECO:0000313" key="3">
    <source>
        <dbReference type="Proteomes" id="UP000186091"/>
    </source>
</evidence>
<feature type="region of interest" description="Disordered" evidence="1">
    <location>
        <begin position="1"/>
        <end position="30"/>
    </location>
</feature>
<evidence type="ECO:0000256" key="1">
    <source>
        <dbReference type="SAM" id="MobiDB-lite"/>
    </source>
</evidence>
<accession>A0AB36I8U2</accession>
<dbReference type="EMBL" id="LOQT01000032">
    <property type="protein sequence ID" value="OKX76941.1"/>
    <property type="molecule type" value="Genomic_DNA"/>
</dbReference>
<dbReference type="AlphaFoldDB" id="A0AB36I8U2"/>
<protein>
    <submittedName>
        <fullName evidence="2">Uncharacterized protein</fullName>
    </submittedName>
</protein>
<sequence length="256" mass="28724">MGRIPGYFEWDDDDLTPGQKKEGGLHQNLFDEDGKLKGSARFIPSDEDFSDPLVVTEKVYVPVEERRKSKEQQELEDTIAELTTALILNGITKAKPHVQHWWRESFQPFVKRQWSSLRRNEPSVKSSVAVPVEEIGQESVQESSSAFALQDVERPRMSSAEAQARMLAAIAAQAFSDEQMRLVNSSEIVDEDDVDSVREAISKMPPEIVAELVKRMVTNPSMFEEKALAELASVLARQSTSAELQRNTQTLDEGSS</sequence>
<reference evidence="2 3" key="1">
    <citation type="submission" date="2015-12" db="EMBL/GenBank/DDBJ databases">
        <title>Genome sequence of Corynebacterium AS 1.542.</title>
        <authorList>
            <person name="Yang J."/>
            <person name="Yang S."/>
        </authorList>
    </citation>
    <scope>NUCLEOTIDE SEQUENCE [LARGE SCALE GENOMIC DNA]</scope>
    <source>
        <strain evidence="2 3">AS 1.542</strain>
    </source>
</reference>
<dbReference type="RefSeq" id="WP_003858053.1">
    <property type="nucleotide sequence ID" value="NZ_JAAOYN010000001.1"/>
</dbReference>
<gene>
    <name evidence="2" type="ORF">AUP69_14660</name>
</gene>
<proteinExistence type="predicted"/>
<comment type="caution">
    <text evidence="2">The sequence shown here is derived from an EMBL/GenBank/DDBJ whole genome shotgun (WGS) entry which is preliminary data.</text>
</comment>
<organism evidence="2 3">
    <name type="scientific">Corynebacterium glutamicum</name>
    <name type="common">Brevibacterium saccharolyticum</name>
    <dbReference type="NCBI Taxonomy" id="1718"/>
    <lineage>
        <taxon>Bacteria</taxon>
        <taxon>Bacillati</taxon>
        <taxon>Actinomycetota</taxon>
        <taxon>Actinomycetes</taxon>
        <taxon>Mycobacteriales</taxon>
        <taxon>Corynebacteriaceae</taxon>
        <taxon>Corynebacterium</taxon>
    </lineage>
</organism>
<evidence type="ECO:0000313" key="2">
    <source>
        <dbReference type="EMBL" id="OKX76941.1"/>
    </source>
</evidence>
<name>A0AB36I8U2_CORGT</name>
<dbReference type="Proteomes" id="UP000186091">
    <property type="component" value="Unassembled WGS sequence"/>
</dbReference>